<dbReference type="EMBL" id="LAZR01031566">
    <property type="protein sequence ID" value="KKL53381.1"/>
    <property type="molecule type" value="Genomic_DNA"/>
</dbReference>
<feature type="transmembrane region" description="Helical" evidence="1">
    <location>
        <begin position="36"/>
        <end position="54"/>
    </location>
</feature>
<comment type="caution">
    <text evidence="2">The sequence shown here is derived from an EMBL/GenBank/DDBJ whole genome shotgun (WGS) entry which is preliminary data.</text>
</comment>
<sequence>MDYYEIDWGFWVKFVLVSLVVVILPVWVVKLIEISFLYRILFTLAGFVGVWLALQGKTLRNPK</sequence>
<dbReference type="AlphaFoldDB" id="A0A0F9DHS9"/>
<name>A0A0F9DHS9_9ZZZZ</name>
<protein>
    <submittedName>
        <fullName evidence="2">Uncharacterized protein</fullName>
    </submittedName>
</protein>
<organism evidence="2">
    <name type="scientific">marine sediment metagenome</name>
    <dbReference type="NCBI Taxonomy" id="412755"/>
    <lineage>
        <taxon>unclassified sequences</taxon>
        <taxon>metagenomes</taxon>
        <taxon>ecological metagenomes</taxon>
    </lineage>
</organism>
<keyword evidence="1" id="KW-0472">Membrane</keyword>
<proteinExistence type="predicted"/>
<evidence type="ECO:0000313" key="2">
    <source>
        <dbReference type="EMBL" id="KKL53381.1"/>
    </source>
</evidence>
<reference evidence="2" key="1">
    <citation type="journal article" date="2015" name="Nature">
        <title>Complex archaea that bridge the gap between prokaryotes and eukaryotes.</title>
        <authorList>
            <person name="Spang A."/>
            <person name="Saw J.H."/>
            <person name="Jorgensen S.L."/>
            <person name="Zaremba-Niedzwiedzka K."/>
            <person name="Martijn J."/>
            <person name="Lind A.E."/>
            <person name="van Eijk R."/>
            <person name="Schleper C."/>
            <person name="Guy L."/>
            <person name="Ettema T.J."/>
        </authorList>
    </citation>
    <scope>NUCLEOTIDE SEQUENCE</scope>
</reference>
<feature type="transmembrane region" description="Helical" evidence="1">
    <location>
        <begin position="6"/>
        <end position="29"/>
    </location>
</feature>
<keyword evidence="1" id="KW-0812">Transmembrane</keyword>
<evidence type="ECO:0000256" key="1">
    <source>
        <dbReference type="SAM" id="Phobius"/>
    </source>
</evidence>
<accession>A0A0F9DHS9</accession>
<keyword evidence="1" id="KW-1133">Transmembrane helix</keyword>
<gene>
    <name evidence="2" type="ORF">LCGC14_2276020</name>
</gene>